<dbReference type="Gene3D" id="1.10.3730.20">
    <property type="match status" value="1"/>
</dbReference>
<gene>
    <name evidence="3" type="ORF">CVLEPA_LOCUS11316</name>
</gene>
<feature type="transmembrane region" description="Helical" evidence="1">
    <location>
        <begin position="82"/>
        <end position="103"/>
    </location>
</feature>
<dbReference type="InterPro" id="IPR000620">
    <property type="entry name" value="EamA_dom"/>
</dbReference>
<dbReference type="Proteomes" id="UP001642483">
    <property type="component" value="Unassembled WGS sequence"/>
</dbReference>
<evidence type="ECO:0000313" key="4">
    <source>
        <dbReference type="Proteomes" id="UP001642483"/>
    </source>
</evidence>
<dbReference type="PANTHER" id="PTHR31965:SF1">
    <property type="entry name" value="TRANSMEMBRANE PROTEIN 42"/>
    <property type="match status" value="1"/>
</dbReference>
<accession>A0ABP0FSZ8</accession>
<keyword evidence="1" id="KW-1133">Transmembrane helix</keyword>
<organism evidence="3 4">
    <name type="scientific">Clavelina lepadiformis</name>
    <name type="common">Light-bulb sea squirt</name>
    <name type="synonym">Ascidia lepadiformis</name>
    <dbReference type="NCBI Taxonomy" id="159417"/>
    <lineage>
        <taxon>Eukaryota</taxon>
        <taxon>Metazoa</taxon>
        <taxon>Chordata</taxon>
        <taxon>Tunicata</taxon>
        <taxon>Ascidiacea</taxon>
        <taxon>Aplousobranchia</taxon>
        <taxon>Clavelinidae</taxon>
        <taxon>Clavelina</taxon>
    </lineage>
</organism>
<protein>
    <recommendedName>
        <fullName evidence="2">EamA domain-containing protein</fullName>
    </recommendedName>
</protein>
<keyword evidence="1" id="KW-0812">Transmembrane</keyword>
<feature type="transmembrane region" description="Helical" evidence="1">
    <location>
        <begin position="109"/>
        <end position="126"/>
    </location>
</feature>
<dbReference type="SUPFAM" id="SSF103481">
    <property type="entry name" value="Multidrug resistance efflux transporter EmrE"/>
    <property type="match status" value="1"/>
</dbReference>
<dbReference type="PANTHER" id="PTHR31965">
    <property type="entry name" value="TRANSMEMBRANE PROTEIN 42"/>
    <property type="match status" value="1"/>
</dbReference>
<sequence length="141" mass="15694">MNGYITATMAGFCAALASTTGKLMSQGEITMEFFVNVGEFEQNFCWTLVWTLRLVFLLMTIVLNGLMWTFFVESMQTLSSSVAMVVNVGTNILMSAAIGWFLFNERVSIIWWIGASLIISGMAIVYSSPENTSLKEDDKKD</sequence>
<evidence type="ECO:0000313" key="3">
    <source>
        <dbReference type="EMBL" id="CAK8681078.1"/>
    </source>
</evidence>
<comment type="caution">
    <text evidence="3">The sequence shown here is derived from an EMBL/GenBank/DDBJ whole genome shotgun (WGS) entry which is preliminary data.</text>
</comment>
<feature type="domain" description="EamA" evidence="2">
    <location>
        <begin position="50"/>
        <end position="126"/>
    </location>
</feature>
<reference evidence="3 4" key="1">
    <citation type="submission" date="2024-02" db="EMBL/GenBank/DDBJ databases">
        <authorList>
            <person name="Daric V."/>
            <person name="Darras S."/>
        </authorList>
    </citation>
    <scope>NUCLEOTIDE SEQUENCE [LARGE SCALE GENOMIC DNA]</scope>
</reference>
<proteinExistence type="predicted"/>
<feature type="transmembrane region" description="Helical" evidence="1">
    <location>
        <begin position="49"/>
        <end position="70"/>
    </location>
</feature>
<evidence type="ECO:0000259" key="2">
    <source>
        <dbReference type="Pfam" id="PF00892"/>
    </source>
</evidence>
<dbReference type="Pfam" id="PF00892">
    <property type="entry name" value="EamA"/>
    <property type="match status" value="1"/>
</dbReference>
<dbReference type="EMBL" id="CAWYQH010000079">
    <property type="protein sequence ID" value="CAK8681078.1"/>
    <property type="molecule type" value="Genomic_DNA"/>
</dbReference>
<dbReference type="InterPro" id="IPR037185">
    <property type="entry name" value="EmrE-like"/>
</dbReference>
<name>A0ABP0FSZ8_CLALP</name>
<dbReference type="InterPro" id="IPR039632">
    <property type="entry name" value="TMEM42"/>
</dbReference>
<evidence type="ECO:0000256" key="1">
    <source>
        <dbReference type="SAM" id="Phobius"/>
    </source>
</evidence>
<keyword evidence="4" id="KW-1185">Reference proteome</keyword>
<keyword evidence="1" id="KW-0472">Membrane</keyword>